<dbReference type="Gene3D" id="3.90.1200.10">
    <property type="match status" value="1"/>
</dbReference>
<evidence type="ECO:0000256" key="3">
    <source>
        <dbReference type="ARBA" id="ARBA00011245"/>
    </source>
</evidence>
<evidence type="ECO:0000259" key="15">
    <source>
        <dbReference type="Pfam" id="PF18085"/>
    </source>
</evidence>
<dbReference type="InterPro" id="IPR011009">
    <property type="entry name" value="Kinase-like_dom_sf"/>
</dbReference>
<name>A0A2U1FR86_9PSEU</name>
<evidence type="ECO:0000256" key="4">
    <source>
        <dbReference type="ARBA" id="ARBA00011962"/>
    </source>
</evidence>
<sequence>MPPTSPHDGSADPLGDLHDALLAWLPGQRWFPAKGRQIAGLRTVGHSVVSAPGDTPTVEHAVIAVSFTDAAGGSAEERYQLLLGAQSSPPGDLEHAVIGRRRSSHGGDDVVYDGLADGRISRLLLALITENATRGPLRFVAEPDTEAPIVGPGRPLFGEQSNSSVIYGERAILKLFRRATAGLNPDLELHRALRREGSDEVAPLLGAIEGELPGESGGVEAMTVAMLQGFAANSADGWSMALTSVRDLLAEADLRADEVGGDFAGEAHRIGKTVAAVHQELAHALGTRPLDAVGARAVEEWMLERLDRAAAAVEGVAEQREEIAAVLHGVTEAGPSTVQRIHGDLHLGQELRTPTGWLVIDFEGEPSKPLADRVRPDSPMRDVAAMLRSFDYAAFHQLAEWEQSADEPDPQLERRAQEWADRNRSAFCDGYAEVAGTDPRENPELLRAYELDKAVYEVLYETRNRPGWVSIPLRSMRRLLTGVGRAER</sequence>
<evidence type="ECO:0000256" key="9">
    <source>
        <dbReference type="ARBA" id="ARBA00022777"/>
    </source>
</evidence>
<keyword evidence="9 16" id="KW-0418">Kinase</keyword>
<dbReference type="RefSeq" id="WP_165825514.1">
    <property type="nucleotide sequence ID" value="NZ_QEKW01000001.1"/>
</dbReference>
<dbReference type="InterPro" id="IPR040999">
    <property type="entry name" value="Mak_N_cap"/>
</dbReference>
<dbReference type="UniPathway" id="UPA00164"/>
<keyword evidence="7" id="KW-0808">Transferase</keyword>
<evidence type="ECO:0000313" key="16">
    <source>
        <dbReference type="EMBL" id="PVZ14683.1"/>
    </source>
</evidence>
<dbReference type="SUPFAM" id="SSF56112">
    <property type="entry name" value="Protein kinase-like (PK-like)"/>
    <property type="match status" value="1"/>
</dbReference>
<evidence type="ECO:0000313" key="17">
    <source>
        <dbReference type="Proteomes" id="UP000245639"/>
    </source>
</evidence>
<evidence type="ECO:0000256" key="11">
    <source>
        <dbReference type="ARBA" id="ARBA00023056"/>
    </source>
</evidence>
<evidence type="ECO:0000256" key="14">
    <source>
        <dbReference type="ARBA" id="ARBA00049067"/>
    </source>
</evidence>
<reference evidence="16 17" key="1">
    <citation type="submission" date="2018-04" db="EMBL/GenBank/DDBJ databases">
        <title>Genomic Encyclopedia of Type Strains, Phase IV (KMG-IV): sequencing the most valuable type-strain genomes for metagenomic binning, comparative biology and taxonomic classification.</title>
        <authorList>
            <person name="Goeker M."/>
        </authorList>
    </citation>
    <scope>NUCLEOTIDE SEQUENCE [LARGE SCALE GENOMIC DNA]</scope>
    <source>
        <strain evidence="16 17">DSM 45771</strain>
    </source>
</reference>
<dbReference type="GO" id="GO:0005978">
    <property type="term" value="P:glycogen biosynthetic process"/>
    <property type="evidence" value="ECO:0007669"/>
    <property type="project" value="UniProtKB-UniPathway"/>
</dbReference>
<dbReference type="GO" id="GO:0016301">
    <property type="term" value="F:kinase activity"/>
    <property type="evidence" value="ECO:0007669"/>
    <property type="project" value="UniProtKB-KW"/>
</dbReference>
<dbReference type="Pfam" id="PF18085">
    <property type="entry name" value="Mak_N_cap"/>
    <property type="match status" value="1"/>
</dbReference>
<comment type="subunit">
    <text evidence="3">Monomer.</text>
</comment>
<comment type="pathway">
    <text evidence="1">Glycan biosynthesis; glycogen biosynthesis.</text>
</comment>
<keyword evidence="12" id="KW-0119">Carbohydrate metabolism</keyword>
<evidence type="ECO:0000256" key="13">
    <source>
        <dbReference type="ARBA" id="ARBA00031251"/>
    </source>
</evidence>
<gene>
    <name evidence="16" type="ORF">C8D89_101550</name>
</gene>
<comment type="caution">
    <text evidence="16">The sequence shown here is derived from an EMBL/GenBank/DDBJ whole genome shotgun (WGS) entry which is preliminary data.</text>
</comment>
<proteinExistence type="inferred from homology"/>
<protein>
    <recommendedName>
        <fullName evidence="5">Maltokinase</fullName>
        <ecNumber evidence="4">2.7.1.175</ecNumber>
    </recommendedName>
    <alternativeName>
        <fullName evidence="13">Maltose-1-phosphate synthase</fullName>
    </alternativeName>
</protein>
<dbReference type="AlphaFoldDB" id="A0A2U1FR86"/>
<comment type="similarity">
    <text evidence="2">Belongs to the aminoglycoside phosphotransferase family.</text>
</comment>
<evidence type="ECO:0000256" key="12">
    <source>
        <dbReference type="ARBA" id="ARBA00023277"/>
    </source>
</evidence>
<evidence type="ECO:0000256" key="6">
    <source>
        <dbReference type="ARBA" id="ARBA00022600"/>
    </source>
</evidence>
<evidence type="ECO:0000256" key="1">
    <source>
        <dbReference type="ARBA" id="ARBA00004964"/>
    </source>
</evidence>
<evidence type="ECO:0000256" key="2">
    <source>
        <dbReference type="ARBA" id="ARBA00006219"/>
    </source>
</evidence>
<organism evidence="16 17">
    <name type="scientific">Actinomycetospora cinnamomea</name>
    <dbReference type="NCBI Taxonomy" id="663609"/>
    <lineage>
        <taxon>Bacteria</taxon>
        <taxon>Bacillati</taxon>
        <taxon>Actinomycetota</taxon>
        <taxon>Actinomycetes</taxon>
        <taxon>Pseudonocardiales</taxon>
        <taxon>Pseudonocardiaceae</taxon>
        <taxon>Actinomycetospora</taxon>
    </lineage>
</organism>
<evidence type="ECO:0000256" key="7">
    <source>
        <dbReference type="ARBA" id="ARBA00022679"/>
    </source>
</evidence>
<dbReference type="EMBL" id="QEKW01000001">
    <property type="protein sequence ID" value="PVZ14683.1"/>
    <property type="molecule type" value="Genomic_DNA"/>
</dbReference>
<keyword evidence="10" id="KW-0067">ATP-binding</keyword>
<evidence type="ECO:0000256" key="5">
    <source>
        <dbReference type="ARBA" id="ARBA00013882"/>
    </source>
</evidence>
<feature type="domain" description="Maltokinase N-terminal cap" evidence="15">
    <location>
        <begin position="24"/>
        <end position="117"/>
    </location>
</feature>
<comment type="catalytic activity">
    <reaction evidence="14">
        <text>D-maltose + ATP = alpha-maltose 1-phosphate + ADP + H(+)</text>
        <dbReference type="Rhea" id="RHEA:31915"/>
        <dbReference type="ChEBI" id="CHEBI:15378"/>
        <dbReference type="ChEBI" id="CHEBI:17306"/>
        <dbReference type="ChEBI" id="CHEBI:30616"/>
        <dbReference type="ChEBI" id="CHEBI:63576"/>
        <dbReference type="ChEBI" id="CHEBI:456216"/>
        <dbReference type="EC" id="2.7.1.175"/>
    </reaction>
</comment>
<evidence type="ECO:0000256" key="10">
    <source>
        <dbReference type="ARBA" id="ARBA00022840"/>
    </source>
</evidence>
<keyword evidence="17" id="KW-1185">Reference proteome</keyword>
<dbReference type="Proteomes" id="UP000245639">
    <property type="component" value="Unassembled WGS sequence"/>
</dbReference>
<dbReference type="EC" id="2.7.1.175" evidence="4"/>
<dbReference type="GO" id="GO:0005524">
    <property type="term" value="F:ATP binding"/>
    <property type="evidence" value="ECO:0007669"/>
    <property type="project" value="UniProtKB-KW"/>
</dbReference>
<keyword evidence="11" id="KW-0320">Glycogen biosynthesis</keyword>
<accession>A0A2U1FR86</accession>
<evidence type="ECO:0000256" key="8">
    <source>
        <dbReference type="ARBA" id="ARBA00022741"/>
    </source>
</evidence>
<keyword evidence="8" id="KW-0547">Nucleotide-binding</keyword>
<keyword evidence="6" id="KW-0321">Glycogen metabolism</keyword>